<keyword evidence="4" id="KW-0547">Nucleotide-binding</keyword>
<evidence type="ECO:0000256" key="4">
    <source>
        <dbReference type="ARBA" id="ARBA00022741"/>
    </source>
</evidence>
<dbReference type="SUPFAM" id="SSF52540">
    <property type="entry name" value="P-loop containing nucleoside triphosphate hydrolases"/>
    <property type="match status" value="1"/>
</dbReference>
<dbReference type="RefSeq" id="WP_135659648.1">
    <property type="nucleotide sequence ID" value="NZ_SRMQ01000007.1"/>
</dbReference>
<comment type="caution">
    <text evidence="11">The sequence shown here is derived from an EMBL/GenBank/DDBJ whole genome shotgun (WGS) entry which is preliminary data.</text>
</comment>
<dbReference type="GO" id="GO:0004713">
    <property type="term" value="F:protein tyrosine kinase activity"/>
    <property type="evidence" value="ECO:0007669"/>
    <property type="project" value="TreeGrafter"/>
</dbReference>
<evidence type="ECO:0000256" key="7">
    <source>
        <dbReference type="ARBA" id="ARBA00023137"/>
    </source>
</evidence>
<evidence type="ECO:0000256" key="6">
    <source>
        <dbReference type="ARBA" id="ARBA00022840"/>
    </source>
</evidence>
<dbReference type="EMBL" id="SRMQ01000007">
    <property type="protein sequence ID" value="TGJ76164.1"/>
    <property type="molecule type" value="Genomic_DNA"/>
</dbReference>
<dbReference type="AlphaFoldDB" id="A0A4Z0XXK9"/>
<reference evidence="11 12" key="1">
    <citation type="submission" date="2019-04" db="EMBL/GenBank/DDBJ databases">
        <authorList>
            <person name="Poehlein A."/>
            <person name="Bengelsdorf F.R."/>
            <person name="Duerre P."/>
            <person name="Daniel R."/>
        </authorList>
    </citation>
    <scope>NUCLEOTIDE SEQUENCE [LARGE SCALE GENOMIC DNA]</scope>
    <source>
        <strain evidence="11 12">BS-1</strain>
    </source>
</reference>
<dbReference type="InterPro" id="IPR027417">
    <property type="entry name" value="P-loop_NTPase"/>
</dbReference>
<dbReference type="InterPro" id="IPR050445">
    <property type="entry name" value="Bact_polysacc_biosynth/exp"/>
</dbReference>
<feature type="domain" description="AAA" evidence="10">
    <location>
        <begin position="262"/>
        <end position="386"/>
    </location>
</feature>
<dbReference type="PANTHER" id="PTHR32309:SF13">
    <property type="entry name" value="FERRIC ENTEROBACTIN TRANSPORT PROTEIN FEPE"/>
    <property type="match status" value="1"/>
</dbReference>
<feature type="transmembrane region" description="Helical" evidence="9">
    <location>
        <begin position="20"/>
        <end position="40"/>
    </location>
</feature>
<protein>
    <recommendedName>
        <fullName evidence="2">non-specific protein-tyrosine kinase</fullName>
        <ecNumber evidence="2">2.7.10.2</ecNumber>
    </recommendedName>
</protein>
<accession>A0A4Z0XXK9</accession>
<evidence type="ECO:0000259" key="10">
    <source>
        <dbReference type="Pfam" id="PF13614"/>
    </source>
</evidence>
<keyword evidence="6" id="KW-0067">ATP-binding</keyword>
<evidence type="ECO:0000256" key="8">
    <source>
        <dbReference type="ARBA" id="ARBA00051245"/>
    </source>
</evidence>
<dbReference type="InterPro" id="IPR025669">
    <property type="entry name" value="AAA_dom"/>
</dbReference>
<dbReference type="OrthoDB" id="1842023at2"/>
<dbReference type="Proteomes" id="UP000297714">
    <property type="component" value="Unassembled WGS sequence"/>
</dbReference>
<keyword evidence="9" id="KW-0812">Transmembrane</keyword>
<dbReference type="Gene3D" id="3.40.50.300">
    <property type="entry name" value="P-loop containing nucleotide triphosphate hydrolases"/>
    <property type="match status" value="1"/>
</dbReference>
<gene>
    <name evidence="11" type="primary">ptk</name>
    <name evidence="11" type="ORF">CAGA_16250</name>
</gene>
<dbReference type="EC" id="2.7.10.2" evidence="2"/>
<keyword evidence="12" id="KW-1185">Reference proteome</keyword>
<keyword evidence="5 11" id="KW-0418">Kinase</keyword>
<feature type="transmembrane region" description="Helical" evidence="9">
    <location>
        <begin position="176"/>
        <end position="194"/>
    </location>
</feature>
<dbReference type="InterPro" id="IPR005702">
    <property type="entry name" value="Wzc-like_C"/>
</dbReference>
<organism evidence="11 12">
    <name type="scientific">Caproiciproducens galactitolivorans</name>
    <dbReference type="NCBI Taxonomy" id="642589"/>
    <lineage>
        <taxon>Bacteria</taxon>
        <taxon>Bacillati</taxon>
        <taxon>Bacillota</taxon>
        <taxon>Clostridia</taxon>
        <taxon>Eubacteriales</taxon>
        <taxon>Acutalibacteraceae</taxon>
        <taxon>Caproiciproducens</taxon>
    </lineage>
</organism>
<dbReference type="CDD" id="cd05387">
    <property type="entry name" value="BY-kinase"/>
    <property type="match status" value="1"/>
</dbReference>
<dbReference type="GO" id="GO:0005886">
    <property type="term" value="C:plasma membrane"/>
    <property type="evidence" value="ECO:0007669"/>
    <property type="project" value="TreeGrafter"/>
</dbReference>
<proteinExistence type="inferred from homology"/>
<keyword evidence="9" id="KW-1133">Transmembrane helix</keyword>
<keyword evidence="3 11" id="KW-0808">Transferase</keyword>
<name>A0A4Z0XXK9_9FIRM</name>
<comment type="similarity">
    <text evidence="1">Belongs to the CpsD/CapB family.</text>
</comment>
<sequence length="419" mass="45477">MELFVSFSEVMDFFKKTRLRFLIVVAVFGIVFGLMPLKFVKHVYTCDTTIVISCEVPEDAKTDYRLQYTSILNSRVQTAIAMASGKEIITQTAQKLGIDEKEINSISATQVNTAPVVKLTANTPNADIADRVANTAAQVLSERLTAAFPSPKLSAIVSDKAIPAEHQSYKAQMIKAGFLGLIIGFILYVCYGILKILTDKTIRNSHYVSEALNTKLLGTVPQDKEESKKDDSYRKLRAAVEFNAAGKKSFLVTDVCEHDGAASVAVGLARALSFSGKSVLLMDADLRDSGITEILKTKPEHTISDVLKGTCTAEQAVTKTAITGLSLVSGADATQNPADLLFCDEFKTLAKKFEQQFDYVIIHTPSEVSYPDADNIAAHAGSVIMVAKYGSTPYQEFKDSFKRLGAAGGHIIGFVTTDV</sequence>
<evidence type="ECO:0000256" key="9">
    <source>
        <dbReference type="SAM" id="Phobius"/>
    </source>
</evidence>
<evidence type="ECO:0000256" key="5">
    <source>
        <dbReference type="ARBA" id="ARBA00022777"/>
    </source>
</evidence>
<dbReference type="PANTHER" id="PTHR32309">
    <property type="entry name" value="TYROSINE-PROTEIN KINASE"/>
    <property type="match status" value="1"/>
</dbReference>
<evidence type="ECO:0000313" key="12">
    <source>
        <dbReference type="Proteomes" id="UP000297714"/>
    </source>
</evidence>
<evidence type="ECO:0000313" key="11">
    <source>
        <dbReference type="EMBL" id="TGJ76164.1"/>
    </source>
</evidence>
<keyword evidence="7" id="KW-0829">Tyrosine-protein kinase</keyword>
<comment type="catalytic activity">
    <reaction evidence="8">
        <text>L-tyrosyl-[protein] + ATP = O-phospho-L-tyrosyl-[protein] + ADP + H(+)</text>
        <dbReference type="Rhea" id="RHEA:10596"/>
        <dbReference type="Rhea" id="RHEA-COMP:10136"/>
        <dbReference type="Rhea" id="RHEA-COMP:20101"/>
        <dbReference type="ChEBI" id="CHEBI:15378"/>
        <dbReference type="ChEBI" id="CHEBI:30616"/>
        <dbReference type="ChEBI" id="CHEBI:46858"/>
        <dbReference type="ChEBI" id="CHEBI:61978"/>
        <dbReference type="ChEBI" id="CHEBI:456216"/>
        <dbReference type="EC" id="2.7.10.2"/>
    </reaction>
</comment>
<evidence type="ECO:0000256" key="1">
    <source>
        <dbReference type="ARBA" id="ARBA00007316"/>
    </source>
</evidence>
<evidence type="ECO:0000256" key="3">
    <source>
        <dbReference type="ARBA" id="ARBA00022679"/>
    </source>
</evidence>
<dbReference type="Pfam" id="PF13614">
    <property type="entry name" value="AAA_31"/>
    <property type="match status" value="1"/>
</dbReference>
<keyword evidence="9" id="KW-0472">Membrane</keyword>
<evidence type="ECO:0000256" key="2">
    <source>
        <dbReference type="ARBA" id="ARBA00011903"/>
    </source>
</evidence>